<protein>
    <recommendedName>
        <fullName evidence="6">Receptor ligand binding region domain-containing protein</fullName>
    </recommendedName>
</protein>
<keyword evidence="2 5" id="KW-0812">Transmembrane</keyword>
<evidence type="ECO:0000256" key="1">
    <source>
        <dbReference type="ARBA" id="ARBA00004370"/>
    </source>
</evidence>
<organism evidence="7 8">
    <name type="scientific">Nyssa sinensis</name>
    <dbReference type="NCBI Taxonomy" id="561372"/>
    <lineage>
        <taxon>Eukaryota</taxon>
        <taxon>Viridiplantae</taxon>
        <taxon>Streptophyta</taxon>
        <taxon>Embryophyta</taxon>
        <taxon>Tracheophyta</taxon>
        <taxon>Spermatophyta</taxon>
        <taxon>Magnoliopsida</taxon>
        <taxon>eudicotyledons</taxon>
        <taxon>Gunneridae</taxon>
        <taxon>Pentapetalae</taxon>
        <taxon>asterids</taxon>
        <taxon>Cornales</taxon>
        <taxon>Nyssaceae</taxon>
        <taxon>Nyssa</taxon>
    </lineage>
</organism>
<feature type="domain" description="Receptor ligand binding region" evidence="6">
    <location>
        <begin position="37"/>
        <end position="386"/>
    </location>
</feature>
<evidence type="ECO:0000259" key="6">
    <source>
        <dbReference type="Pfam" id="PF01094"/>
    </source>
</evidence>
<dbReference type="FunFam" id="3.40.50.2300:FF:000169">
    <property type="entry name" value="Glutamate receptor"/>
    <property type="match status" value="1"/>
</dbReference>
<evidence type="ECO:0000256" key="3">
    <source>
        <dbReference type="ARBA" id="ARBA00022989"/>
    </source>
</evidence>
<keyword evidence="4 5" id="KW-0472">Membrane</keyword>
<feature type="transmembrane region" description="Helical" evidence="5">
    <location>
        <begin position="577"/>
        <end position="599"/>
    </location>
</feature>
<sequence>MIGFNNIAPVDGQNTRVMVDVGLIVDLDTTVGKMSQICMSMALTDFYAANHNYTTRIVLHTRDSKSDVVEAASQAIDLLKNVQVQAILGPQRSTQADFVIDIGDRAQVPIISPATSPSLSPKETPYFIRVGQTASFQVDAIAAIVKAFSWREVVFIYEDNEYGSGIVPYLTEALEKMSTKVPYRSVISPSATDDQILQQLYKLKTMQTRVFVVHMLPSLASHLFLKAKEAGMMSKGYAWIITDVLTGLLDSLDSSVIDSMQGILGVKPNIPRSNELYNFTKRWRKRFQQENPDMDRIGLSVFGPTAYDSIMALAMAVERANISEPRFQKLVTRENTTDLAAIGTSAMGPKLLQSIRNTRFKGLSGDFHLVDGQLQSSTFEIVNIIGKGERRIGFWTQQYGILKKLELRNKNYSTNKDDLVAIIWPGESNEVPKGWEIPTGENKLKVGVPVKRGFGEFIKVERDPQTNAIIATGFCIDVFKEVIDSLPYAIPYDFIPFETPEGESAGNYDDLVYQVFAEGFPKGSPLVSDLSIAILNVTEGVKFSKISTKWFGDEAECPEQGGAVVTSNSLTVDSFKGLFLIAGVSLSSAFIIFLIIFLYENREILASDGSTWQKLTKIAKNFDEEKDNSDSSKNTTMTAENTVPQNAIPDGSQSPAISISHHGIFSQDEGFSAEPQTPIHEAL</sequence>
<evidence type="ECO:0000313" key="7">
    <source>
        <dbReference type="EMBL" id="KAA8540182.1"/>
    </source>
</evidence>
<dbReference type="AlphaFoldDB" id="A0A5J5BE74"/>
<proteinExistence type="predicted"/>
<evidence type="ECO:0000256" key="5">
    <source>
        <dbReference type="SAM" id="Phobius"/>
    </source>
</evidence>
<dbReference type="Proteomes" id="UP000325577">
    <property type="component" value="Linkage Group LG13"/>
</dbReference>
<reference evidence="7 8" key="1">
    <citation type="submission" date="2019-09" db="EMBL/GenBank/DDBJ databases">
        <title>A chromosome-level genome assembly of the Chinese tupelo Nyssa sinensis.</title>
        <authorList>
            <person name="Yang X."/>
            <person name="Kang M."/>
            <person name="Yang Y."/>
            <person name="Xiong H."/>
            <person name="Wang M."/>
            <person name="Zhang Z."/>
            <person name="Wang Z."/>
            <person name="Wu H."/>
            <person name="Ma T."/>
            <person name="Liu J."/>
            <person name="Xi Z."/>
        </authorList>
    </citation>
    <scope>NUCLEOTIDE SEQUENCE [LARGE SCALE GENOMIC DNA]</scope>
    <source>
        <strain evidence="7">J267</strain>
        <tissue evidence="7">Leaf</tissue>
    </source>
</reference>
<dbReference type="InterPro" id="IPR028082">
    <property type="entry name" value="Peripla_BP_I"/>
</dbReference>
<dbReference type="EMBL" id="CM018036">
    <property type="protein sequence ID" value="KAA8540182.1"/>
    <property type="molecule type" value="Genomic_DNA"/>
</dbReference>
<gene>
    <name evidence="7" type="ORF">F0562_024255</name>
</gene>
<dbReference type="SUPFAM" id="SSF53850">
    <property type="entry name" value="Periplasmic binding protein-like II"/>
    <property type="match status" value="1"/>
</dbReference>
<dbReference type="OrthoDB" id="5984008at2759"/>
<dbReference type="Pfam" id="PF01094">
    <property type="entry name" value="ANF_receptor"/>
    <property type="match status" value="1"/>
</dbReference>
<dbReference type="InterPro" id="IPR044440">
    <property type="entry name" value="GABAb_receptor_plant_PBP1"/>
</dbReference>
<dbReference type="Gene3D" id="3.40.50.2300">
    <property type="match status" value="2"/>
</dbReference>
<dbReference type="PANTHER" id="PTHR34836">
    <property type="entry name" value="OS06G0188250 PROTEIN"/>
    <property type="match status" value="1"/>
</dbReference>
<name>A0A5J5BE74_9ASTE</name>
<dbReference type="PANTHER" id="PTHR34836:SF1">
    <property type="entry name" value="OS09G0428600 PROTEIN"/>
    <property type="match status" value="1"/>
</dbReference>
<accession>A0A5J5BE74</accession>
<keyword evidence="3 5" id="KW-1133">Transmembrane helix</keyword>
<dbReference type="GO" id="GO:0016020">
    <property type="term" value="C:membrane"/>
    <property type="evidence" value="ECO:0007669"/>
    <property type="project" value="UniProtKB-SubCell"/>
</dbReference>
<evidence type="ECO:0000256" key="4">
    <source>
        <dbReference type="ARBA" id="ARBA00023136"/>
    </source>
</evidence>
<evidence type="ECO:0000256" key="2">
    <source>
        <dbReference type="ARBA" id="ARBA00022692"/>
    </source>
</evidence>
<dbReference type="CDD" id="cd19990">
    <property type="entry name" value="PBP1_GABAb_receptor_plant"/>
    <property type="match status" value="1"/>
</dbReference>
<evidence type="ECO:0000313" key="8">
    <source>
        <dbReference type="Proteomes" id="UP000325577"/>
    </source>
</evidence>
<dbReference type="InterPro" id="IPR001828">
    <property type="entry name" value="ANF_lig-bd_rcpt"/>
</dbReference>
<dbReference type="InterPro" id="IPR015683">
    <property type="entry name" value="Ionotropic_Glu_rcpt"/>
</dbReference>
<keyword evidence="8" id="KW-1185">Reference proteome</keyword>
<dbReference type="Gene3D" id="3.40.190.10">
    <property type="entry name" value="Periplasmic binding protein-like II"/>
    <property type="match status" value="1"/>
</dbReference>
<dbReference type="FunFam" id="3.40.50.2300:FF:000195">
    <property type="entry name" value="Glutamate receptor"/>
    <property type="match status" value="1"/>
</dbReference>
<dbReference type="SUPFAM" id="SSF53822">
    <property type="entry name" value="Periplasmic binding protein-like I"/>
    <property type="match status" value="1"/>
</dbReference>
<comment type="subcellular location">
    <subcellularLocation>
        <location evidence="1">Membrane</location>
    </subcellularLocation>
</comment>